<name>A0ACB9MM95_9MYRT</name>
<dbReference type="Proteomes" id="UP001057402">
    <property type="component" value="Chromosome 9"/>
</dbReference>
<evidence type="ECO:0000313" key="2">
    <source>
        <dbReference type="Proteomes" id="UP001057402"/>
    </source>
</evidence>
<organism evidence="1 2">
    <name type="scientific">Melastoma candidum</name>
    <dbReference type="NCBI Taxonomy" id="119954"/>
    <lineage>
        <taxon>Eukaryota</taxon>
        <taxon>Viridiplantae</taxon>
        <taxon>Streptophyta</taxon>
        <taxon>Embryophyta</taxon>
        <taxon>Tracheophyta</taxon>
        <taxon>Spermatophyta</taxon>
        <taxon>Magnoliopsida</taxon>
        <taxon>eudicotyledons</taxon>
        <taxon>Gunneridae</taxon>
        <taxon>Pentapetalae</taxon>
        <taxon>rosids</taxon>
        <taxon>malvids</taxon>
        <taxon>Myrtales</taxon>
        <taxon>Melastomataceae</taxon>
        <taxon>Melastomatoideae</taxon>
        <taxon>Melastomateae</taxon>
        <taxon>Melastoma</taxon>
    </lineage>
</organism>
<accession>A0ACB9MM95</accession>
<comment type="caution">
    <text evidence="1">The sequence shown here is derived from an EMBL/GenBank/DDBJ whole genome shotgun (WGS) entry which is preliminary data.</text>
</comment>
<evidence type="ECO:0000313" key="1">
    <source>
        <dbReference type="EMBL" id="KAI4325252.1"/>
    </source>
</evidence>
<reference evidence="2" key="1">
    <citation type="journal article" date="2023" name="Front. Plant Sci.">
        <title>Chromosomal-level genome assembly of Melastoma candidum provides insights into trichome evolution.</title>
        <authorList>
            <person name="Zhong Y."/>
            <person name="Wu W."/>
            <person name="Sun C."/>
            <person name="Zou P."/>
            <person name="Liu Y."/>
            <person name="Dai S."/>
            <person name="Zhou R."/>
        </authorList>
    </citation>
    <scope>NUCLEOTIDE SEQUENCE [LARGE SCALE GENOMIC DNA]</scope>
</reference>
<proteinExistence type="predicted"/>
<sequence>MGFVRKTALPLWLLGWGAEFLLADMSHLLALLFHQGVLDEQFLHLRQLQDETSPNFVYEVTSIYFRESENLLMNLKLLLTEKEHSDYTKIKVHVNQIMGSSSSIGANRIRNACVAFRAVSDQHNRVGCLRALELLEKEYNYLKNKLHEFFQIEQQRSLAARARYPLPN</sequence>
<protein>
    <submittedName>
        <fullName evidence="1">Uncharacterized protein</fullName>
    </submittedName>
</protein>
<dbReference type="EMBL" id="CM042888">
    <property type="protein sequence ID" value="KAI4325252.1"/>
    <property type="molecule type" value="Genomic_DNA"/>
</dbReference>
<gene>
    <name evidence="1" type="ORF">MLD38_030666</name>
</gene>
<keyword evidence="2" id="KW-1185">Reference proteome</keyword>